<proteinExistence type="predicted"/>
<dbReference type="Proteomes" id="UP001176960">
    <property type="component" value="Unassembled WGS sequence"/>
</dbReference>
<feature type="domain" description="Thioredoxin" evidence="2">
    <location>
        <begin position="41"/>
        <end position="181"/>
    </location>
</feature>
<dbReference type="RefSeq" id="WP_289842832.1">
    <property type="nucleotide sequence ID" value="NZ_CATKSH010000020.1"/>
</dbReference>
<evidence type="ECO:0000256" key="1">
    <source>
        <dbReference type="SAM" id="SignalP"/>
    </source>
</evidence>
<name>A0AA35V339_9PROT</name>
<feature type="chain" id="PRO_5041251993" evidence="1">
    <location>
        <begin position="20"/>
        <end position="183"/>
    </location>
</feature>
<protein>
    <submittedName>
        <fullName evidence="3">Thioredoxin family protein</fullName>
    </submittedName>
</protein>
<dbReference type="AlphaFoldDB" id="A0AA35V339"/>
<dbReference type="InterPro" id="IPR013766">
    <property type="entry name" value="Thioredoxin_domain"/>
</dbReference>
<keyword evidence="1" id="KW-0732">Signal</keyword>
<dbReference type="Pfam" id="PF13899">
    <property type="entry name" value="Thioredoxin_7"/>
    <property type="match status" value="1"/>
</dbReference>
<reference evidence="3" key="1">
    <citation type="submission" date="2023-03" db="EMBL/GenBank/DDBJ databases">
        <authorList>
            <person name="Cleenwerck I."/>
        </authorList>
    </citation>
    <scope>NUCLEOTIDE SEQUENCE</scope>
    <source>
        <strain evidence="3">LMG 32879</strain>
    </source>
</reference>
<dbReference type="SUPFAM" id="SSF52833">
    <property type="entry name" value="Thioredoxin-like"/>
    <property type="match status" value="1"/>
</dbReference>
<dbReference type="PROSITE" id="PS51352">
    <property type="entry name" value="THIOREDOXIN_2"/>
    <property type="match status" value="1"/>
</dbReference>
<evidence type="ECO:0000313" key="4">
    <source>
        <dbReference type="Proteomes" id="UP001176960"/>
    </source>
</evidence>
<gene>
    <name evidence="3" type="ORF">LMG32879_002522</name>
</gene>
<dbReference type="InterPro" id="IPR036249">
    <property type="entry name" value="Thioredoxin-like_sf"/>
</dbReference>
<feature type="signal peptide" evidence="1">
    <location>
        <begin position="1"/>
        <end position="19"/>
    </location>
</feature>
<evidence type="ECO:0000313" key="3">
    <source>
        <dbReference type="EMBL" id="CAI9121673.1"/>
    </source>
</evidence>
<dbReference type="CDD" id="cd02947">
    <property type="entry name" value="TRX_family"/>
    <property type="match status" value="1"/>
</dbReference>
<accession>A0AA35V339</accession>
<sequence length="183" mass="19563">MKLRIPTLLAIAASLSVLATGPVIGGHAHAAPTAQPLPIPVPHIDPSRSITPATDVYPDIGLAPKQVEEAFRTAQKTHRKVLLDFGGNWCPDCLKLAGIFEVPEVNEWLESLFVIVPVNVGRINQNLDLASRYGVTIHEVPTVLILTEDGKLLNADGANTLGNARAMSAQAVIDLIDGWSKRG</sequence>
<keyword evidence="4" id="KW-1185">Reference proteome</keyword>
<organism evidence="3 4">
    <name type="scientific">Brytella acorum</name>
    <dbReference type="NCBI Taxonomy" id="2959299"/>
    <lineage>
        <taxon>Bacteria</taxon>
        <taxon>Pseudomonadati</taxon>
        <taxon>Pseudomonadota</taxon>
        <taxon>Alphaproteobacteria</taxon>
        <taxon>Acetobacterales</taxon>
        <taxon>Acetobacteraceae</taxon>
        <taxon>Brytella</taxon>
    </lineage>
</organism>
<dbReference type="Gene3D" id="3.40.30.10">
    <property type="entry name" value="Glutaredoxin"/>
    <property type="match status" value="1"/>
</dbReference>
<evidence type="ECO:0000259" key="2">
    <source>
        <dbReference type="PROSITE" id="PS51352"/>
    </source>
</evidence>
<dbReference type="EMBL" id="CATKSH010000020">
    <property type="protein sequence ID" value="CAI9121673.1"/>
    <property type="molecule type" value="Genomic_DNA"/>
</dbReference>
<comment type="caution">
    <text evidence="3">The sequence shown here is derived from an EMBL/GenBank/DDBJ whole genome shotgun (WGS) entry which is preliminary data.</text>
</comment>